<dbReference type="KEGG" id="rter:IDM49_02030"/>
<dbReference type="InterPro" id="IPR024528">
    <property type="entry name" value="ThrE_2"/>
</dbReference>
<comment type="subcellular location">
    <subcellularLocation>
        <location evidence="1">Cell membrane</location>
        <topology evidence="1">Multi-pass membrane protein</topology>
    </subcellularLocation>
</comment>
<feature type="transmembrane region" description="Helical" evidence="8">
    <location>
        <begin position="427"/>
        <end position="444"/>
    </location>
</feature>
<keyword evidence="3 8" id="KW-0812">Transmembrane</keyword>
<feature type="domain" description="Threonine/serine exporter-like N-terminal" evidence="9">
    <location>
        <begin position="252"/>
        <end position="514"/>
    </location>
</feature>
<evidence type="ECO:0000313" key="11">
    <source>
        <dbReference type="EMBL" id="QNV38092.1"/>
    </source>
</evidence>
<sequence>MSPAEKTELQQKAYPSAFEQSTSASTSAFGAFGSTDVLPRQLVTEPAPAAVEPSPAVTSEDATDAFAPADSDSVSAADAFGQGLPAISMSQVKDPSLREYLLTQTETEKPAEDTTQAFGTAPELPVSPTAPAEPVSSPFEPAASPVNEIAPLTSAIPLATTTLPVASSQGIQQASYPSVAPATISIPTVTPAHKPVSRVKSSLKSFVQADKSLTRPIRGLERISQRQFALSSRRHRERYVREKEEAREVLNFTLRLSEIMFHYGADAMDVDSAIVAVCAAYGLDDVEVDITNQSVIINYVSDIDDVFSSEGVNARSSASIERFSHTVVRVVRSWSENYAALADIYKLIHSITEEGLTREQADKQLQKINNAKKLYPPLVVLLGNAVAAGALTIGIGGSWRAGVVSLILFLCVYFLDQFLSKLQMPSFFHMAASAAFITFAAISLGDENSFLTRVGLPVSAPHIVAAGLIMLVPTFKLVSSVQDAINGFPLTAAGRLVSTGMSFLGLVVGLATGVTALGFVGAQPLDVSQSAFEFPAPLINITFMMIGTLAIGITTQARKSTLMWIMAVTLAGLLTYHGFTAVFGTGSGRGNTAVAAFVVGLLSMYLAHRFHAPQAIFSIPSLTFLLPGLSIFRGLYSFTVESNSSLGVPGIIAAMAIILSMASGVVLGGYITQYLVQTFKPARTNEENTQVLDR</sequence>
<evidence type="ECO:0000256" key="3">
    <source>
        <dbReference type="ARBA" id="ARBA00022692"/>
    </source>
</evidence>
<dbReference type="RefSeq" id="WP_190724849.1">
    <property type="nucleotide sequence ID" value="NZ_CP061539.1"/>
</dbReference>
<evidence type="ECO:0000256" key="6">
    <source>
        <dbReference type="ARBA" id="ARBA00034125"/>
    </source>
</evidence>
<dbReference type="InterPro" id="IPR050539">
    <property type="entry name" value="ThrE_Dicarb/AminoAcid_Exp"/>
</dbReference>
<evidence type="ECO:0000256" key="5">
    <source>
        <dbReference type="ARBA" id="ARBA00023136"/>
    </source>
</evidence>
<feature type="transmembrane region" description="Helical" evidence="8">
    <location>
        <begin position="648"/>
        <end position="671"/>
    </location>
</feature>
<evidence type="ECO:0000256" key="2">
    <source>
        <dbReference type="ARBA" id="ARBA00022475"/>
    </source>
</evidence>
<protein>
    <submittedName>
        <fullName evidence="11">Threonine/serine exporter family protein</fullName>
    </submittedName>
</protein>
<dbReference type="PANTHER" id="PTHR34390:SF2">
    <property type="entry name" value="SUCCINATE TRANSPORTER SUBUNIT YJJP-RELATED"/>
    <property type="match status" value="1"/>
</dbReference>
<evidence type="ECO:0000256" key="7">
    <source>
        <dbReference type="SAM" id="MobiDB-lite"/>
    </source>
</evidence>
<feature type="transmembrane region" description="Helical" evidence="8">
    <location>
        <begin position="496"/>
        <end position="522"/>
    </location>
</feature>
<feature type="region of interest" description="Disordered" evidence="7">
    <location>
        <begin position="1"/>
        <end position="20"/>
    </location>
</feature>
<organism evidence="11 12">
    <name type="scientific">Rothia terrae</name>
    <dbReference type="NCBI Taxonomy" id="396015"/>
    <lineage>
        <taxon>Bacteria</taxon>
        <taxon>Bacillati</taxon>
        <taxon>Actinomycetota</taxon>
        <taxon>Actinomycetes</taxon>
        <taxon>Micrococcales</taxon>
        <taxon>Micrococcaceae</taxon>
        <taxon>Rothia</taxon>
    </lineage>
</organism>
<feature type="region of interest" description="Disordered" evidence="7">
    <location>
        <begin position="43"/>
        <end position="77"/>
    </location>
</feature>
<dbReference type="AlphaFoldDB" id="A0A7H2BEJ6"/>
<dbReference type="GeneID" id="96623003"/>
<comment type="similarity">
    <text evidence="6">Belongs to the ThrE exporter (TC 2.A.79) family.</text>
</comment>
<feature type="transmembrane region" description="Helical" evidence="8">
    <location>
        <begin position="562"/>
        <end position="584"/>
    </location>
</feature>
<reference evidence="11 12" key="1">
    <citation type="submission" date="2020-09" db="EMBL/GenBank/DDBJ databases">
        <title>Investigation of environmental microbes.</title>
        <authorList>
            <person name="Ou Y."/>
            <person name="Kang Q."/>
        </authorList>
    </citation>
    <scope>NUCLEOTIDE SEQUENCE [LARGE SCALE GENOMIC DNA]</scope>
    <source>
        <strain evidence="11 12">KJZ-14</strain>
    </source>
</reference>
<dbReference type="EMBL" id="CP061539">
    <property type="protein sequence ID" value="QNV38092.1"/>
    <property type="molecule type" value="Genomic_DNA"/>
</dbReference>
<feature type="transmembrane region" description="Helical" evidence="8">
    <location>
        <begin position="374"/>
        <end position="393"/>
    </location>
</feature>
<keyword evidence="2" id="KW-1003">Cell membrane</keyword>
<feature type="compositionally biased region" description="Low complexity" evidence="7">
    <location>
        <begin position="44"/>
        <end position="77"/>
    </location>
</feature>
<keyword evidence="4 8" id="KW-1133">Transmembrane helix</keyword>
<dbReference type="Pfam" id="PF06738">
    <property type="entry name" value="ThrE"/>
    <property type="match status" value="1"/>
</dbReference>
<dbReference type="Pfam" id="PF12821">
    <property type="entry name" value="ThrE_2"/>
    <property type="match status" value="1"/>
</dbReference>
<feature type="region of interest" description="Disordered" evidence="7">
    <location>
        <begin position="118"/>
        <end position="142"/>
    </location>
</feature>
<name>A0A7H2BEJ6_9MICC</name>
<dbReference type="GO" id="GO:0015744">
    <property type="term" value="P:succinate transport"/>
    <property type="evidence" value="ECO:0007669"/>
    <property type="project" value="TreeGrafter"/>
</dbReference>
<dbReference type="Proteomes" id="UP000516404">
    <property type="component" value="Chromosome"/>
</dbReference>
<keyword evidence="12" id="KW-1185">Reference proteome</keyword>
<evidence type="ECO:0000256" key="8">
    <source>
        <dbReference type="SAM" id="Phobius"/>
    </source>
</evidence>
<dbReference type="InterPro" id="IPR010619">
    <property type="entry name" value="ThrE-like_N"/>
</dbReference>
<evidence type="ECO:0000313" key="12">
    <source>
        <dbReference type="Proteomes" id="UP000516404"/>
    </source>
</evidence>
<feature type="domain" description="Threonine/Serine exporter ThrE" evidence="10">
    <location>
        <begin position="541"/>
        <end position="667"/>
    </location>
</feature>
<evidence type="ECO:0000259" key="9">
    <source>
        <dbReference type="Pfam" id="PF06738"/>
    </source>
</evidence>
<dbReference type="GO" id="GO:0022857">
    <property type="term" value="F:transmembrane transporter activity"/>
    <property type="evidence" value="ECO:0007669"/>
    <property type="project" value="InterPro"/>
</dbReference>
<evidence type="ECO:0000259" key="10">
    <source>
        <dbReference type="Pfam" id="PF12821"/>
    </source>
</evidence>
<feature type="transmembrane region" description="Helical" evidence="8">
    <location>
        <begin position="534"/>
        <end position="555"/>
    </location>
</feature>
<feature type="transmembrane region" description="Helical" evidence="8">
    <location>
        <begin position="399"/>
        <end position="415"/>
    </location>
</feature>
<feature type="transmembrane region" description="Helical" evidence="8">
    <location>
        <begin position="456"/>
        <end position="475"/>
    </location>
</feature>
<feature type="transmembrane region" description="Helical" evidence="8">
    <location>
        <begin position="615"/>
        <end position="636"/>
    </location>
</feature>
<dbReference type="PANTHER" id="PTHR34390">
    <property type="entry name" value="UPF0442 PROTEIN YJJB-RELATED"/>
    <property type="match status" value="1"/>
</dbReference>
<evidence type="ECO:0000256" key="1">
    <source>
        <dbReference type="ARBA" id="ARBA00004651"/>
    </source>
</evidence>
<dbReference type="GO" id="GO:0005886">
    <property type="term" value="C:plasma membrane"/>
    <property type="evidence" value="ECO:0007669"/>
    <property type="project" value="UniProtKB-SubCell"/>
</dbReference>
<accession>A0A7H2BEJ6</accession>
<feature type="transmembrane region" description="Helical" evidence="8">
    <location>
        <begin position="590"/>
        <end position="608"/>
    </location>
</feature>
<proteinExistence type="inferred from homology"/>
<evidence type="ECO:0000256" key="4">
    <source>
        <dbReference type="ARBA" id="ARBA00022989"/>
    </source>
</evidence>
<keyword evidence="5 8" id="KW-0472">Membrane</keyword>
<gene>
    <name evidence="11" type="ORF">IDM49_02030</name>
</gene>